<dbReference type="GO" id="GO:0030552">
    <property type="term" value="F:cAMP binding"/>
    <property type="evidence" value="ECO:0007669"/>
    <property type="project" value="TreeGrafter"/>
</dbReference>
<protein>
    <recommendedName>
        <fullName evidence="1">Cyclic nucleotide-binding domain-containing protein</fullName>
    </recommendedName>
</protein>
<dbReference type="AlphaFoldDB" id="A0A1R2AU84"/>
<keyword evidence="3" id="KW-1185">Reference proteome</keyword>
<dbReference type="InterPro" id="IPR000595">
    <property type="entry name" value="cNMP-bd_dom"/>
</dbReference>
<sequence>MNNESPPRLSKPITPAERNIRIQIEKTRATEIRLIREISRPKILIETFPDTTKPGQFYVDKAKLKYQSIQESHSTRSISRKNSKSILYASRSRVSPTPLIKAPIKPPNTLQLSEFIPEWLLSRPDFTDAVKAMEISEKQRLAQILDVPYLNRSENDKKIINSYLESLTFFIGFPGSVIKETGNRLIKQCFCKGEKIIVRGIEADCLCIIYKGTADVVVDNMVLATKNEGDVVGEITLDYRMPRSADVIATSDCIIFKLMRDDYETAILNIKRKEKQKSLEMLKFITFFKDWSNMKLMRICTLLNCRNFKKDAVIYERNDPSACLYFVQEGSVDIFAYVPLEKYNKWPVSSCQWLVHQVNREYLIKIGTVTKCQYFGEYELKTNSPRVMKAVAHKNSVCLILNKEHFLENFNESEIEELVQEGFIRMPTLKELQEKMNSHLDSRTSSENALLDALKVNYVNLQGREDVLDPQIKKLNPWLNGFRKRKAESLESLKNKIVFQNSRSINIGQIKKKK</sequence>
<dbReference type="InterPro" id="IPR018490">
    <property type="entry name" value="cNMP-bd_dom_sf"/>
</dbReference>
<dbReference type="InterPro" id="IPR050503">
    <property type="entry name" value="cAMP-dep_PK_reg_su-like"/>
</dbReference>
<dbReference type="InterPro" id="IPR014710">
    <property type="entry name" value="RmlC-like_jellyroll"/>
</dbReference>
<evidence type="ECO:0000313" key="2">
    <source>
        <dbReference type="EMBL" id="OMJ68068.1"/>
    </source>
</evidence>
<evidence type="ECO:0000313" key="3">
    <source>
        <dbReference type="Proteomes" id="UP000187209"/>
    </source>
</evidence>
<dbReference type="GO" id="GO:0005829">
    <property type="term" value="C:cytosol"/>
    <property type="evidence" value="ECO:0007669"/>
    <property type="project" value="TreeGrafter"/>
</dbReference>
<accession>A0A1R2AU84</accession>
<dbReference type="GO" id="GO:0004862">
    <property type="term" value="F:cAMP-dependent protein kinase inhibitor activity"/>
    <property type="evidence" value="ECO:0007669"/>
    <property type="project" value="TreeGrafter"/>
</dbReference>
<dbReference type="SUPFAM" id="SSF51206">
    <property type="entry name" value="cAMP-binding domain-like"/>
    <property type="match status" value="2"/>
</dbReference>
<dbReference type="PANTHER" id="PTHR11635:SF152">
    <property type="entry name" value="CAMP-DEPENDENT PROTEIN KINASE TYPE I REGULATORY SUBUNIT-RELATED"/>
    <property type="match status" value="1"/>
</dbReference>
<dbReference type="PANTHER" id="PTHR11635">
    <property type="entry name" value="CAMP-DEPENDENT PROTEIN KINASE REGULATORY CHAIN"/>
    <property type="match status" value="1"/>
</dbReference>
<feature type="domain" description="Cyclic nucleotide-binding" evidence="1">
    <location>
        <begin position="287"/>
        <end position="406"/>
    </location>
</feature>
<dbReference type="Pfam" id="PF00027">
    <property type="entry name" value="cNMP_binding"/>
    <property type="match status" value="1"/>
</dbReference>
<feature type="domain" description="Cyclic nucleotide-binding" evidence="1">
    <location>
        <begin position="169"/>
        <end position="284"/>
    </location>
</feature>
<dbReference type="PROSITE" id="PS50042">
    <property type="entry name" value="CNMP_BINDING_3"/>
    <property type="match status" value="2"/>
</dbReference>
<reference evidence="2 3" key="1">
    <citation type="submission" date="2016-11" db="EMBL/GenBank/DDBJ databases">
        <title>The macronuclear genome of Stentor coeruleus: a giant cell with tiny introns.</title>
        <authorList>
            <person name="Slabodnick M."/>
            <person name="Ruby J.G."/>
            <person name="Reiff S.B."/>
            <person name="Swart E.C."/>
            <person name="Gosai S."/>
            <person name="Prabakaran S."/>
            <person name="Witkowska E."/>
            <person name="Larue G.E."/>
            <person name="Fisher S."/>
            <person name="Freeman R.M."/>
            <person name="Gunawardena J."/>
            <person name="Chu W."/>
            <person name="Stover N.A."/>
            <person name="Gregory B.D."/>
            <person name="Nowacki M."/>
            <person name="Derisi J."/>
            <person name="Roy S.W."/>
            <person name="Marshall W.F."/>
            <person name="Sood P."/>
        </authorList>
    </citation>
    <scope>NUCLEOTIDE SEQUENCE [LARGE SCALE GENOMIC DNA]</scope>
    <source>
        <strain evidence="2">WM001</strain>
    </source>
</reference>
<dbReference type="EMBL" id="MPUH01001391">
    <property type="protein sequence ID" value="OMJ68068.1"/>
    <property type="molecule type" value="Genomic_DNA"/>
</dbReference>
<dbReference type="GO" id="GO:0034236">
    <property type="term" value="F:protein kinase A catalytic subunit binding"/>
    <property type="evidence" value="ECO:0007669"/>
    <property type="project" value="TreeGrafter"/>
</dbReference>
<dbReference type="SMART" id="SM00100">
    <property type="entry name" value="cNMP"/>
    <property type="match status" value="1"/>
</dbReference>
<dbReference type="Gene3D" id="2.60.120.10">
    <property type="entry name" value="Jelly Rolls"/>
    <property type="match status" value="2"/>
</dbReference>
<name>A0A1R2AU84_9CILI</name>
<proteinExistence type="predicted"/>
<dbReference type="CDD" id="cd00038">
    <property type="entry name" value="CAP_ED"/>
    <property type="match status" value="2"/>
</dbReference>
<dbReference type="Proteomes" id="UP000187209">
    <property type="component" value="Unassembled WGS sequence"/>
</dbReference>
<dbReference type="OrthoDB" id="284133at2759"/>
<evidence type="ECO:0000259" key="1">
    <source>
        <dbReference type="PROSITE" id="PS50042"/>
    </source>
</evidence>
<dbReference type="GO" id="GO:0005952">
    <property type="term" value="C:cAMP-dependent protein kinase complex"/>
    <property type="evidence" value="ECO:0007669"/>
    <property type="project" value="InterPro"/>
</dbReference>
<organism evidence="2 3">
    <name type="scientific">Stentor coeruleus</name>
    <dbReference type="NCBI Taxonomy" id="5963"/>
    <lineage>
        <taxon>Eukaryota</taxon>
        <taxon>Sar</taxon>
        <taxon>Alveolata</taxon>
        <taxon>Ciliophora</taxon>
        <taxon>Postciliodesmatophora</taxon>
        <taxon>Heterotrichea</taxon>
        <taxon>Heterotrichida</taxon>
        <taxon>Stentoridae</taxon>
        <taxon>Stentor</taxon>
    </lineage>
</organism>
<comment type="caution">
    <text evidence="2">The sequence shown here is derived from an EMBL/GenBank/DDBJ whole genome shotgun (WGS) entry which is preliminary data.</text>
</comment>
<gene>
    <name evidence="2" type="ORF">SteCoe_34600</name>
</gene>